<reference evidence="3 4" key="1">
    <citation type="submission" date="2021-05" db="EMBL/GenBank/DDBJ databases">
        <title>Shewanella sp. JM162201.</title>
        <authorList>
            <person name="Xu S."/>
            <person name="Li A."/>
        </authorList>
    </citation>
    <scope>NUCLEOTIDE SEQUENCE [LARGE SCALE GENOMIC DNA]</scope>
    <source>
        <strain evidence="3 4">JM162201</strain>
    </source>
</reference>
<feature type="transmembrane region" description="Helical" evidence="1">
    <location>
        <begin position="271"/>
        <end position="293"/>
    </location>
</feature>
<feature type="transmembrane region" description="Helical" evidence="1">
    <location>
        <begin position="384"/>
        <end position="407"/>
    </location>
</feature>
<dbReference type="InterPro" id="IPR011415">
    <property type="entry name" value="SpmA_SpmB"/>
</dbReference>
<evidence type="ECO:0000313" key="4">
    <source>
        <dbReference type="Proteomes" id="UP001195903"/>
    </source>
</evidence>
<feature type="transmembrane region" description="Helical" evidence="1">
    <location>
        <begin position="41"/>
        <end position="60"/>
    </location>
</feature>
<gene>
    <name evidence="3" type="ORF">KJI95_15150</name>
</gene>
<dbReference type="InterPro" id="IPR052549">
    <property type="entry name" value="SpmB"/>
</dbReference>
<accession>A0ABS5V5W3</accession>
<keyword evidence="4" id="KW-1185">Reference proteome</keyword>
<proteinExistence type="predicted"/>
<feature type="domain" description="Nucleoside transporter/FeoB GTPase Gate" evidence="2">
    <location>
        <begin position="48"/>
        <end position="157"/>
    </location>
</feature>
<dbReference type="InterPro" id="IPR011642">
    <property type="entry name" value="Gate_dom"/>
</dbReference>
<dbReference type="Proteomes" id="UP001195903">
    <property type="component" value="Unassembled WGS sequence"/>
</dbReference>
<feature type="transmembrane region" description="Helical" evidence="1">
    <location>
        <begin position="171"/>
        <end position="193"/>
    </location>
</feature>
<feature type="transmembrane region" description="Helical" evidence="1">
    <location>
        <begin position="139"/>
        <end position="159"/>
    </location>
</feature>
<organism evidence="3 4">
    <name type="scientific">Shewanella jiangmenensis</name>
    <dbReference type="NCBI Taxonomy" id="2837387"/>
    <lineage>
        <taxon>Bacteria</taxon>
        <taxon>Pseudomonadati</taxon>
        <taxon>Pseudomonadota</taxon>
        <taxon>Gammaproteobacteria</taxon>
        <taxon>Alteromonadales</taxon>
        <taxon>Shewanellaceae</taxon>
        <taxon>Shewanella</taxon>
    </lineage>
</organism>
<feature type="transmembrane region" description="Helical" evidence="1">
    <location>
        <begin position="229"/>
        <end position="250"/>
    </location>
</feature>
<sequence length="408" mass="42257">MLNRVWMVFFAVSLAAVLLRLGQGDTSVVSAAVEGLFASAKLAAEIAIGLVGVLALWLGLMRVGEKAGMVAALAKVSEPLLAKLMPEVPKGDPAFGSVTMNLMANVLGLDNAATPLGLKAMNDLQRLNPIKDTASNAQILFLVLNTSSVTLIPVTVFLYRAQQGAASPADVFLPILLATSASTLAGLLCVALVQRLPLFSAVVLGYGALMISALLALIAYLGTLAADEIAAVSGLAGNGVLLGLIFLFVLGASVRRVAIYDEFIEGAKEGFGLAIQLIPYLLAMLLAIGLLRASGALDYLLSLIAALVSAIGGDTRFVDALPTALMKPFSGSGARAMMLETMAHHGVDSFAGRLAAVFQGSTETTFYVLAVYFGAVGIKYSRHAVGCALTADLAGILAAIGVCYWFYG</sequence>
<name>A0ABS5V5W3_9GAMM</name>
<evidence type="ECO:0000313" key="3">
    <source>
        <dbReference type="EMBL" id="MBT1445842.1"/>
    </source>
</evidence>
<keyword evidence="1" id="KW-1133">Transmembrane helix</keyword>
<evidence type="ECO:0000259" key="2">
    <source>
        <dbReference type="Pfam" id="PF07670"/>
    </source>
</evidence>
<keyword evidence="1" id="KW-0812">Transmembrane</keyword>
<feature type="transmembrane region" description="Helical" evidence="1">
    <location>
        <begin position="198"/>
        <end position="223"/>
    </location>
</feature>
<dbReference type="Pfam" id="PF07670">
    <property type="entry name" value="Gate"/>
    <property type="match status" value="2"/>
</dbReference>
<evidence type="ECO:0000256" key="1">
    <source>
        <dbReference type="SAM" id="Phobius"/>
    </source>
</evidence>
<dbReference type="RefSeq" id="WP_214508101.1">
    <property type="nucleotide sequence ID" value="NZ_JAHEPS010000006.1"/>
</dbReference>
<dbReference type="EMBL" id="JAHEPS010000006">
    <property type="protein sequence ID" value="MBT1445842.1"/>
    <property type="molecule type" value="Genomic_DNA"/>
</dbReference>
<dbReference type="PIRSF" id="PIRSF036542">
    <property type="entry name" value="SpmA_SpmB"/>
    <property type="match status" value="1"/>
</dbReference>
<protein>
    <submittedName>
        <fullName evidence="3">Spore maturation protein</fullName>
    </submittedName>
</protein>
<comment type="caution">
    <text evidence="3">The sequence shown here is derived from an EMBL/GenBank/DDBJ whole genome shotgun (WGS) entry which is preliminary data.</text>
</comment>
<dbReference type="PANTHER" id="PTHR35793">
    <property type="entry name" value="INNER MEMBRANE PROTEIN YJIG"/>
    <property type="match status" value="1"/>
</dbReference>
<feature type="domain" description="Nucleoside transporter/FeoB GTPase Gate" evidence="2">
    <location>
        <begin position="275"/>
        <end position="379"/>
    </location>
</feature>
<keyword evidence="1" id="KW-0472">Membrane</keyword>
<dbReference type="PANTHER" id="PTHR35793:SF2">
    <property type="entry name" value="INNER MEMBRANE PROTEIN YJIG"/>
    <property type="match status" value="1"/>
</dbReference>